<proteinExistence type="predicted"/>
<dbReference type="EMBL" id="JACVQF010000211">
    <property type="protein sequence ID" value="MBD0422396.1"/>
    <property type="molecule type" value="Genomic_DNA"/>
</dbReference>
<reference evidence="2" key="2">
    <citation type="submission" date="2020-09" db="EMBL/GenBank/DDBJ databases">
        <authorList>
            <person name="Luo X."/>
        </authorList>
    </citation>
    <scope>NUCLEOTIDE SEQUENCE</scope>
    <source>
        <strain evidence="2">TRM S81-3</strain>
    </source>
</reference>
<sequence>MAIAPSEILSELASTRPRPAAVTALRAAVHARRMLLVKSLLVRVDRHGPALTPAARRRFEQDWATLERTERADPAAVRDVLDYPMTGAWLTEALAAPAGPEFERHLAHLSGVTAAAVVRAGCEVDRTLTVPAGALTLPGIGVLSCPSGRARLVGRDGRVRIVDGTGGTGVVLSRPEADGTPVAERPESEDAGWSGLGTFPGGTVVLDDLDPYRVPAPGIGPSALPAAERHPSARRLWFERWRAAQAFMSAADPDRAAEIGAVLRAVVPLAPPQPADGAPVSATLRAAPCAVLTQLPAGGRELAESLVHETHHTKLAALNELLPLCRPDGTALHHVGWRPDPRPVPAVLQGAYAHLALTDFSSRMLRGCVLPSALRRWAAGQFPDYREQVGKALSILRESDELTSAGREFVRRMARHHEILGMTARSCV</sequence>
<comment type="caution">
    <text evidence="2">The sequence shown here is derived from an EMBL/GenBank/DDBJ whole genome shotgun (WGS) entry which is preliminary data.</text>
</comment>
<protein>
    <recommendedName>
        <fullName evidence="4">HEXXH motif domain-containing protein</fullName>
    </recommendedName>
</protein>
<evidence type="ECO:0008006" key="4">
    <source>
        <dbReference type="Google" id="ProtNLM"/>
    </source>
</evidence>
<accession>A0A926QSU0</accession>
<keyword evidence="3" id="KW-1185">Reference proteome</keyword>
<organism evidence="2 3">
    <name type="scientific">Streptomyces griseicoloratus</name>
    <dbReference type="NCBI Taxonomy" id="2752516"/>
    <lineage>
        <taxon>Bacteria</taxon>
        <taxon>Bacillati</taxon>
        <taxon>Actinomycetota</taxon>
        <taxon>Actinomycetes</taxon>
        <taxon>Kitasatosporales</taxon>
        <taxon>Streptomycetaceae</taxon>
        <taxon>Streptomyces</taxon>
    </lineage>
</organism>
<evidence type="ECO:0000313" key="2">
    <source>
        <dbReference type="EMBL" id="MBD0422396.1"/>
    </source>
</evidence>
<dbReference type="InterPro" id="IPR026337">
    <property type="entry name" value="AKG_HExxH"/>
</dbReference>
<evidence type="ECO:0000256" key="1">
    <source>
        <dbReference type="SAM" id="MobiDB-lite"/>
    </source>
</evidence>
<dbReference type="RefSeq" id="WP_188183362.1">
    <property type="nucleotide sequence ID" value="NZ_JACVQF010000211.1"/>
</dbReference>
<dbReference type="Proteomes" id="UP000621210">
    <property type="component" value="Unassembled WGS sequence"/>
</dbReference>
<dbReference type="AlphaFoldDB" id="A0A926QSU0"/>
<reference evidence="2" key="1">
    <citation type="submission" date="2020-09" db="EMBL/GenBank/DDBJ databases">
        <title>Streptomyces grisecoloratus sp. nov., isolated from cotton soil.</title>
        <authorList>
            <person name="Xing L."/>
        </authorList>
    </citation>
    <scope>NUCLEOTIDE SEQUENCE</scope>
    <source>
        <strain evidence="2">TRM S81-3</strain>
    </source>
</reference>
<name>A0A926QSU0_9ACTN</name>
<dbReference type="NCBIfam" id="TIGR04267">
    <property type="entry name" value="mod_HExxH"/>
    <property type="match status" value="1"/>
</dbReference>
<feature type="region of interest" description="Disordered" evidence="1">
    <location>
        <begin position="170"/>
        <end position="196"/>
    </location>
</feature>
<gene>
    <name evidence="2" type="ORF">H0H10_25110</name>
</gene>
<evidence type="ECO:0000313" key="3">
    <source>
        <dbReference type="Proteomes" id="UP000621210"/>
    </source>
</evidence>